<reference evidence="2" key="1">
    <citation type="journal article" date="2019" name="Int. J. Syst. Evol. Microbiol.">
        <title>The Global Catalogue of Microorganisms (GCM) 10K type strain sequencing project: providing services to taxonomists for standard genome sequencing and annotation.</title>
        <authorList>
            <consortium name="The Broad Institute Genomics Platform"/>
            <consortium name="The Broad Institute Genome Sequencing Center for Infectious Disease"/>
            <person name="Wu L."/>
            <person name="Ma J."/>
        </authorList>
    </citation>
    <scope>NUCLEOTIDE SEQUENCE [LARGE SCALE GENOMIC DNA]</scope>
    <source>
        <strain evidence="2">KCTC 52344</strain>
    </source>
</reference>
<dbReference type="Proteomes" id="UP001597510">
    <property type="component" value="Unassembled WGS sequence"/>
</dbReference>
<proteinExistence type="predicted"/>
<keyword evidence="2" id="KW-1185">Reference proteome</keyword>
<sequence length="97" mass="11044">MNTTNEQLKQDMDQFLLDLGINNVFDKELFNTLKETITANKQTADEEFKNTVKYGLNQAKILINGHMTAKNDFWIEDIESGYLAAKLSEIDSILEGV</sequence>
<gene>
    <name evidence="1" type="ORF">ACFSR2_18470</name>
</gene>
<dbReference type="EMBL" id="JBHULC010000022">
    <property type="protein sequence ID" value="MFD2522890.1"/>
    <property type="molecule type" value="Genomic_DNA"/>
</dbReference>
<dbReference type="RefSeq" id="WP_340239577.1">
    <property type="nucleotide sequence ID" value="NZ_JBBEWC010000013.1"/>
</dbReference>
<organism evidence="1 2">
    <name type="scientific">Emticicia soli</name>
    <dbReference type="NCBI Taxonomy" id="2027878"/>
    <lineage>
        <taxon>Bacteria</taxon>
        <taxon>Pseudomonadati</taxon>
        <taxon>Bacteroidota</taxon>
        <taxon>Cytophagia</taxon>
        <taxon>Cytophagales</taxon>
        <taxon>Leadbetterellaceae</taxon>
        <taxon>Emticicia</taxon>
    </lineage>
</organism>
<evidence type="ECO:0000313" key="2">
    <source>
        <dbReference type="Proteomes" id="UP001597510"/>
    </source>
</evidence>
<comment type="caution">
    <text evidence="1">The sequence shown here is derived from an EMBL/GenBank/DDBJ whole genome shotgun (WGS) entry which is preliminary data.</text>
</comment>
<accession>A0ABW5JEA1</accession>
<protein>
    <submittedName>
        <fullName evidence="1">Uncharacterized protein</fullName>
    </submittedName>
</protein>
<evidence type="ECO:0000313" key="1">
    <source>
        <dbReference type="EMBL" id="MFD2522890.1"/>
    </source>
</evidence>
<name>A0ABW5JEA1_9BACT</name>